<gene>
    <name evidence="3" type="ORF">GOBAR_AA00630</name>
</gene>
<evidence type="ECO:0000313" key="3">
    <source>
        <dbReference type="EMBL" id="PPS19942.1"/>
    </source>
</evidence>
<evidence type="ECO:0000256" key="1">
    <source>
        <dbReference type="SAM" id="MobiDB-lite"/>
    </source>
</evidence>
<protein>
    <submittedName>
        <fullName evidence="3">Uncharacterized protein</fullName>
    </submittedName>
</protein>
<keyword evidence="2" id="KW-1133">Transmembrane helix</keyword>
<dbReference type="AlphaFoldDB" id="A0A2P5YWM0"/>
<name>A0A2P5YWM0_GOSBA</name>
<proteinExistence type="predicted"/>
<keyword evidence="2" id="KW-0472">Membrane</keyword>
<organism evidence="3 4">
    <name type="scientific">Gossypium barbadense</name>
    <name type="common">Sea Island cotton</name>
    <name type="synonym">Hibiscus barbadensis</name>
    <dbReference type="NCBI Taxonomy" id="3634"/>
    <lineage>
        <taxon>Eukaryota</taxon>
        <taxon>Viridiplantae</taxon>
        <taxon>Streptophyta</taxon>
        <taxon>Embryophyta</taxon>
        <taxon>Tracheophyta</taxon>
        <taxon>Spermatophyta</taxon>
        <taxon>Magnoliopsida</taxon>
        <taxon>eudicotyledons</taxon>
        <taxon>Gunneridae</taxon>
        <taxon>Pentapetalae</taxon>
        <taxon>rosids</taxon>
        <taxon>malvids</taxon>
        <taxon>Malvales</taxon>
        <taxon>Malvaceae</taxon>
        <taxon>Malvoideae</taxon>
        <taxon>Gossypium</taxon>
    </lineage>
</organism>
<sequence length="119" mass="13633">MDKKTLFLSSRLLFMLPRSFPIAPAFLFIKKSENLMLIPGNRKGDSQEDAVTFCRFSPFFCFSSFPISFFLYAFPLLSSDSDDVCNFRLLLSLKKKPDPRNRMRAPPLSVSKTEASLSY</sequence>
<accession>A0A2P5YWM0</accession>
<feature type="transmembrane region" description="Helical" evidence="2">
    <location>
        <begin position="50"/>
        <end position="74"/>
    </location>
</feature>
<dbReference type="Proteomes" id="UP000239757">
    <property type="component" value="Unassembled WGS sequence"/>
</dbReference>
<evidence type="ECO:0000256" key="2">
    <source>
        <dbReference type="SAM" id="Phobius"/>
    </source>
</evidence>
<feature type="compositionally biased region" description="Polar residues" evidence="1">
    <location>
        <begin position="110"/>
        <end position="119"/>
    </location>
</feature>
<keyword evidence="2" id="KW-0812">Transmembrane</keyword>
<evidence type="ECO:0000313" key="4">
    <source>
        <dbReference type="Proteomes" id="UP000239757"/>
    </source>
</evidence>
<reference evidence="3 4" key="1">
    <citation type="submission" date="2015-01" db="EMBL/GenBank/DDBJ databases">
        <title>Genome of allotetraploid Gossypium barbadense reveals genomic plasticity and fiber elongation in cotton evolution.</title>
        <authorList>
            <person name="Chen X."/>
            <person name="Liu X."/>
            <person name="Zhao B."/>
            <person name="Zheng H."/>
            <person name="Hu Y."/>
            <person name="Lu G."/>
            <person name="Yang C."/>
            <person name="Chen J."/>
            <person name="Shan C."/>
            <person name="Zhang L."/>
            <person name="Zhou Y."/>
            <person name="Wang L."/>
            <person name="Guo W."/>
            <person name="Bai Y."/>
            <person name="Ruan J."/>
            <person name="Shangguan X."/>
            <person name="Mao Y."/>
            <person name="Jiang J."/>
            <person name="Zhu Y."/>
            <person name="Lei J."/>
            <person name="Kang H."/>
            <person name="Chen S."/>
            <person name="He X."/>
            <person name="Wang R."/>
            <person name="Wang Y."/>
            <person name="Chen J."/>
            <person name="Wang L."/>
            <person name="Yu S."/>
            <person name="Wang B."/>
            <person name="Wei J."/>
            <person name="Song S."/>
            <person name="Lu X."/>
            <person name="Gao Z."/>
            <person name="Gu W."/>
            <person name="Deng X."/>
            <person name="Ma D."/>
            <person name="Wang S."/>
            <person name="Liang W."/>
            <person name="Fang L."/>
            <person name="Cai C."/>
            <person name="Zhu X."/>
            <person name="Zhou B."/>
            <person name="Zhang Y."/>
            <person name="Chen Z."/>
            <person name="Xu S."/>
            <person name="Zhu R."/>
            <person name="Wang S."/>
            <person name="Zhang T."/>
            <person name="Zhao G."/>
        </authorList>
    </citation>
    <scope>NUCLEOTIDE SEQUENCE [LARGE SCALE GENOMIC DNA]</scope>
    <source>
        <strain evidence="4">cv. Xinhai21</strain>
        <tissue evidence="3">Leaf</tissue>
    </source>
</reference>
<feature type="transmembrane region" description="Helical" evidence="2">
    <location>
        <begin position="12"/>
        <end position="29"/>
    </location>
</feature>
<dbReference type="EMBL" id="KZ662726">
    <property type="protein sequence ID" value="PPS19942.1"/>
    <property type="molecule type" value="Genomic_DNA"/>
</dbReference>
<feature type="region of interest" description="Disordered" evidence="1">
    <location>
        <begin position="97"/>
        <end position="119"/>
    </location>
</feature>